<keyword evidence="6" id="KW-1015">Disulfide bond</keyword>
<proteinExistence type="inferred from homology"/>
<dbReference type="KEGG" id="bman:114246994"/>
<evidence type="ECO:0000313" key="8">
    <source>
        <dbReference type="Proteomes" id="UP000504629"/>
    </source>
</evidence>
<dbReference type="RefSeq" id="XP_028035578.1">
    <property type="nucleotide sequence ID" value="XM_028179777.1"/>
</dbReference>
<dbReference type="InterPro" id="IPR000301">
    <property type="entry name" value="Tetraspanin_animals"/>
</dbReference>
<dbReference type="PIRSF" id="PIRSF002419">
    <property type="entry name" value="Tetraspanin"/>
    <property type="match status" value="1"/>
</dbReference>
<feature type="transmembrane region" description="Helical" evidence="7">
    <location>
        <begin position="15"/>
        <end position="37"/>
    </location>
</feature>
<dbReference type="AlphaFoldDB" id="A0A6J2K1M3"/>
<evidence type="ECO:0000256" key="7">
    <source>
        <dbReference type="RuleBase" id="RU361218"/>
    </source>
</evidence>
<evidence type="ECO:0000256" key="1">
    <source>
        <dbReference type="ARBA" id="ARBA00004141"/>
    </source>
</evidence>
<dbReference type="PANTHER" id="PTHR19282">
    <property type="entry name" value="TETRASPANIN"/>
    <property type="match status" value="1"/>
</dbReference>
<feature type="transmembrane region" description="Helical" evidence="7">
    <location>
        <begin position="216"/>
        <end position="239"/>
    </location>
</feature>
<keyword evidence="5 7" id="KW-0472">Membrane</keyword>
<keyword evidence="8" id="KW-1185">Reference proteome</keyword>
<evidence type="ECO:0000256" key="4">
    <source>
        <dbReference type="ARBA" id="ARBA00022989"/>
    </source>
</evidence>
<keyword evidence="4 7" id="KW-1133">Transmembrane helix</keyword>
<dbReference type="Proteomes" id="UP000504629">
    <property type="component" value="Unplaced"/>
</dbReference>
<accession>A0A6J2K1M3</accession>
<dbReference type="GO" id="GO:0016020">
    <property type="term" value="C:membrane"/>
    <property type="evidence" value="ECO:0007669"/>
    <property type="project" value="UniProtKB-SubCell"/>
</dbReference>
<dbReference type="CDD" id="cd03127">
    <property type="entry name" value="tetraspanin_LEL"/>
    <property type="match status" value="1"/>
</dbReference>
<comment type="similarity">
    <text evidence="2 7">Belongs to the tetraspanin (TM4SF) family.</text>
</comment>
<dbReference type="InterPro" id="IPR008952">
    <property type="entry name" value="Tetraspanin_EC2_sf"/>
</dbReference>
<organism evidence="8 9">
    <name type="scientific">Bombyx mandarina</name>
    <name type="common">Wild silk moth</name>
    <name type="synonym">Wild silkworm</name>
    <dbReference type="NCBI Taxonomy" id="7092"/>
    <lineage>
        <taxon>Eukaryota</taxon>
        <taxon>Metazoa</taxon>
        <taxon>Ecdysozoa</taxon>
        <taxon>Arthropoda</taxon>
        <taxon>Hexapoda</taxon>
        <taxon>Insecta</taxon>
        <taxon>Pterygota</taxon>
        <taxon>Neoptera</taxon>
        <taxon>Endopterygota</taxon>
        <taxon>Lepidoptera</taxon>
        <taxon>Glossata</taxon>
        <taxon>Ditrysia</taxon>
        <taxon>Bombycoidea</taxon>
        <taxon>Bombycidae</taxon>
        <taxon>Bombycinae</taxon>
        <taxon>Bombyx</taxon>
    </lineage>
</organism>
<name>A0A6J2K1M3_BOMMA</name>
<keyword evidence="3 7" id="KW-0812">Transmembrane</keyword>
<gene>
    <name evidence="9" type="primary">LOC114246994</name>
</gene>
<feature type="transmembrane region" description="Helical" evidence="7">
    <location>
        <begin position="85"/>
        <end position="107"/>
    </location>
</feature>
<reference evidence="9" key="1">
    <citation type="submission" date="2025-08" db="UniProtKB">
        <authorList>
            <consortium name="RefSeq"/>
        </authorList>
    </citation>
    <scope>IDENTIFICATION</scope>
    <source>
        <tissue evidence="9">Silk gland</tissue>
    </source>
</reference>
<evidence type="ECO:0000313" key="9">
    <source>
        <dbReference type="RefSeq" id="XP_028035578.1"/>
    </source>
</evidence>
<feature type="disulfide bond" evidence="6">
    <location>
        <begin position="152"/>
        <end position="171"/>
    </location>
</feature>
<evidence type="ECO:0000256" key="6">
    <source>
        <dbReference type="PIRSR" id="PIRSR002419-1"/>
    </source>
</evidence>
<protein>
    <recommendedName>
        <fullName evidence="7">Tetraspanin</fullName>
    </recommendedName>
</protein>
<sequence>MNCNMADLSVKCAKILLITLNLLCIFLALMTFVFAVVDTRILTQYGAEQASGSFIGDVVVSVASVLVMTVAVLGIIGVVKSSIKIIYLYVGFLMLLTVLEVLIGIYVSIQRYGLQFRVGEWIREEFYRNVTGASKEAHRKLWERIQINYQCCGLNGPQDYTAMDQPISLSCCYQAYQATTLEAEQKMYKTCIETSSYFREGCEDEILGILAADADYLLGVAVISFWFEAVGMLLAMWVANQLKNSVRVYKHTVKY</sequence>
<comment type="subcellular location">
    <subcellularLocation>
        <location evidence="1 7">Membrane</location>
        <topology evidence="1 7">Multi-pass membrane protein</topology>
    </subcellularLocation>
</comment>
<dbReference type="PRINTS" id="PR00259">
    <property type="entry name" value="TMFOUR"/>
</dbReference>
<evidence type="ECO:0000256" key="5">
    <source>
        <dbReference type="ARBA" id="ARBA00023136"/>
    </source>
</evidence>
<evidence type="ECO:0000256" key="2">
    <source>
        <dbReference type="ARBA" id="ARBA00006840"/>
    </source>
</evidence>
<dbReference type="OrthoDB" id="6239677at2759"/>
<dbReference type="Pfam" id="PF00335">
    <property type="entry name" value="Tetraspanin"/>
    <property type="match status" value="1"/>
</dbReference>
<feature type="transmembrane region" description="Helical" evidence="7">
    <location>
        <begin position="58"/>
        <end position="79"/>
    </location>
</feature>
<dbReference type="SUPFAM" id="SSF48652">
    <property type="entry name" value="Tetraspanin"/>
    <property type="match status" value="1"/>
</dbReference>
<evidence type="ECO:0000256" key="3">
    <source>
        <dbReference type="ARBA" id="ARBA00022692"/>
    </source>
</evidence>
<dbReference type="GeneID" id="114246994"/>
<dbReference type="InterPro" id="IPR018499">
    <property type="entry name" value="Tetraspanin/Peripherin"/>
</dbReference>
<dbReference type="Gene3D" id="1.10.1450.10">
    <property type="entry name" value="Tetraspanin"/>
    <property type="match status" value="1"/>
</dbReference>